<dbReference type="Gene3D" id="6.10.250.220">
    <property type="match status" value="1"/>
</dbReference>
<dbReference type="InterPro" id="IPR001849">
    <property type="entry name" value="PH_domain"/>
</dbReference>
<evidence type="ECO:0000259" key="11">
    <source>
        <dbReference type="PROSITE" id="PS50003"/>
    </source>
</evidence>
<evidence type="ECO:0000313" key="13">
    <source>
        <dbReference type="Proteomes" id="UP000314986"/>
    </source>
</evidence>
<dbReference type="GO" id="GO:0005737">
    <property type="term" value="C:cytoplasm"/>
    <property type="evidence" value="ECO:0007669"/>
    <property type="project" value="UniProtKB-SubCell"/>
</dbReference>
<evidence type="ECO:0000256" key="1">
    <source>
        <dbReference type="ARBA" id="ARBA00004496"/>
    </source>
</evidence>
<protein>
    <recommendedName>
        <fullName evidence="7">Src kinase-associated phosphoprotein 2</fullName>
    </recommendedName>
    <alternativeName>
        <fullName evidence="8">Src family-associated phosphoprotein 2</fullName>
    </alternativeName>
</protein>
<dbReference type="SUPFAM" id="SSF50044">
    <property type="entry name" value="SH3-domain"/>
    <property type="match status" value="1"/>
</dbReference>
<dbReference type="InterPro" id="IPR001452">
    <property type="entry name" value="SH3_domain"/>
</dbReference>
<dbReference type="InterPro" id="IPR037781">
    <property type="entry name" value="SKAP_fam"/>
</dbReference>
<sequence>MESLPGDVRSLITDLETFALEVLKGENLSKKAKEKKDALLKKLKDVKASYPQEFQEKEASDDSDNYEEPLADTISMTSERFDNQDEASPDVQRAPPIPAQELPQVLKTGYLEKRRKDHSFFGSEWQKRWCALSNNVFYYYGTEKDKQQKGEFAIDGYIVQLINSLRKDGKKDCCFELCAPEKRLYQFAAATPQEAEEWVEQLQFVLKDRESGMIPVDDDDEETYDDVDTSVDTNVKTFQTNQEPIDDDIYEELPEEEENSSVPIASSSIEVEKMSQHNSGSLMGEKATDHANYYQGLWDCSGDQADELSFKRGDAIYVVSKEYNSLGWWVGEMKGTIGLVPKVYLMEMYDI</sequence>
<dbReference type="FunFam" id="2.30.29.30:FF:000194">
    <property type="entry name" value="Putative src kinase-associated phosphoprotein 2"/>
    <property type="match status" value="1"/>
</dbReference>
<dbReference type="Ensembl" id="ENSCMIT00000013970.1">
    <property type="protein sequence ID" value="ENSCMIP00000013669.1"/>
    <property type="gene ID" value="ENSCMIG00000006845.1"/>
</dbReference>
<dbReference type="Gene3D" id="2.30.29.30">
    <property type="entry name" value="Pleckstrin-homology domain (PH domain)/Phosphotyrosine-binding domain (PTB)"/>
    <property type="match status" value="1"/>
</dbReference>
<dbReference type="Pfam" id="PF00018">
    <property type="entry name" value="SH3_1"/>
    <property type="match status" value="1"/>
</dbReference>
<comment type="similarity">
    <text evidence="2">Belongs to the SKAP family.</text>
</comment>
<name>A0A4W3HXC2_CALMI</name>
<gene>
    <name evidence="12" type="primary">skap2</name>
</gene>
<reference evidence="12" key="4">
    <citation type="submission" date="2025-08" db="UniProtKB">
        <authorList>
            <consortium name="Ensembl"/>
        </authorList>
    </citation>
    <scope>IDENTIFICATION</scope>
</reference>
<dbReference type="PANTHER" id="PTHR15129:SF2">
    <property type="entry name" value="SRC KINASE-ASSOCIATED PHOSPHOPROTEIN 2"/>
    <property type="match status" value="1"/>
</dbReference>
<reference evidence="12" key="5">
    <citation type="submission" date="2025-09" db="UniProtKB">
        <authorList>
            <consortium name="Ensembl"/>
        </authorList>
    </citation>
    <scope>IDENTIFICATION</scope>
</reference>
<evidence type="ECO:0000256" key="3">
    <source>
        <dbReference type="ARBA" id="ARBA00022443"/>
    </source>
</evidence>
<dbReference type="AlphaFoldDB" id="A0A4W3HXC2"/>
<dbReference type="KEGG" id="cmk:103183174"/>
<keyword evidence="13" id="KW-1185">Reference proteome</keyword>
<dbReference type="SUPFAM" id="SSF50729">
    <property type="entry name" value="PH domain-like"/>
    <property type="match status" value="1"/>
</dbReference>
<dbReference type="FunFam" id="2.30.30.40:FF:000097">
    <property type="entry name" value="Putative src kinase-associated phosphoprotein 2"/>
    <property type="match status" value="1"/>
</dbReference>
<dbReference type="InParanoid" id="A0A4W3HXC2"/>
<dbReference type="Pfam" id="PF00169">
    <property type="entry name" value="PH"/>
    <property type="match status" value="1"/>
</dbReference>
<dbReference type="InterPro" id="IPR036028">
    <property type="entry name" value="SH3-like_dom_sf"/>
</dbReference>
<dbReference type="PRINTS" id="PR00452">
    <property type="entry name" value="SH3DOMAIN"/>
</dbReference>
<evidence type="ECO:0000313" key="12">
    <source>
        <dbReference type="Ensembl" id="ENSCMIP00000013669.1"/>
    </source>
</evidence>
<dbReference type="SMART" id="SM00233">
    <property type="entry name" value="PH"/>
    <property type="match status" value="1"/>
</dbReference>
<dbReference type="PANTHER" id="PTHR15129">
    <property type="entry name" value="SRC-ASSOCIATED ADAPTOR PROTEIN"/>
    <property type="match status" value="1"/>
</dbReference>
<dbReference type="GeneID" id="103183174"/>
<evidence type="ECO:0000256" key="7">
    <source>
        <dbReference type="ARBA" id="ARBA00039671"/>
    </source>
</evidence>
<dbReference type="OrthoDB" id="243840at2759"/>
<comment type="subcellular location">
    <subcellularLocation>
        <location evidence="1">Cytoplasm</location>
    </subcellularLocation>
</comment>
<dbReference type="GO" id="GO:0005886">
    <property type="term" value="C:plasma membrane"/>
    <property type="evidence" value="ECO:0007669"/>
    <property type="project" value="TreeGrafter"/>
</dbReference>
<evidence type="ECO:0000256" key="6">
    <source>
        <dbReference type="ARBA" id="ARBA00022936"/>
    </source>
</evidence>
<evidence type="ECO:0000256" key="5">
    <source>
        <dbReference type="ARBA" id="ARBA00022553"/>
    </source>
</evidence>
<feature type="domain" description="SH3" evidence="10">
    <location>
        <begin position="289"/>
        <end position="350"/>
    </location>
</feature>
<evidence type="ECO:0000256" key="4">
    <source>
        <dbReference type="ARBA" id="ARBA00022490"/>
    </source>
</evidence>
<dbReference type="OMA" id="ASDRCDK"/>
<dbReference type="STRING" id="7868.ENSCMIP00000013669"/>
<evidence type="ECO:0000256" key="2">
    <source>
        <dbReference type="ARBA" id="ARBA00005864"/>
    </source>
</evidence>
<keyword evidence="3 9" id="KW-0728">SH3 domain</keyword>
<evidence type="ECO:0000256" key="9">
    <source>
        <dbReference type="PROSITE-ProRule" id="PRU00192"/>
    </source>
</evidence>
<proteinExistence type="inferred from homology"/>
<dbReference type="Proteomes" id="UP000314986">
    <property type="component" value="Unassembled WGS sequence"/>
</dbReference>
<keyword evidence="6" id="KW-0075">B-cell activation</keyword>
<keyword evidence="4" id="KW-0963">Cytoplasm</keyword>
<reference evidence="13" key="1">
    <citation type="journal article" date="2006" name="Science">
        <title>Ancient noncoding elements conserved in the human genome.</title>
        <authorList>
            <person name="Venkatesh B."/>
            <person name="Kirkness E.F."/>
            <person name="Loh Y.H."/>
            <person name="Halpern A.L."/>
            <person name="Lee A.P."/>
            <person name="Johnson J."/>
            <person name="Dandona N."/>
            <person name="Viswanathan L.D."/>
            <person name="Tay A."/>
            <person name="Venter J.C."/>
            <person name="Strausberg R.L."/>
            <person name="Brenner S."/>
        </authorList>
    </citation>
    <scope>NUCLEOTIDE SEQUENCE [LARGE SCALE GENOMIC DNA]</scope>
</reference>
<dbReference type="Gene3D" id="2.30.30.40">
    <property type="entry name" value="SH3 Domains"/>
    <property type="match status" value="1"/>
</dbReference>
<accession>A0A4W3HXC2</accession>
<dbReference type="RefSeq" id="XP_007898689.1">
    <property type="nucleotide sequence ID" value="XM_007900498.2"/>
</dbReference>
<dbReference type="GeneTree" id="ENSGT00390000017856"/>
<dbReference type="InterPro" id="IPR011993">
    <property type="entry name" value="PH-like_dom_sf"/>
</dbReference>
<reference evidence="13" key="2">
    <citation type="journal article" date="2007" name="PLoS Biol.">
        <title>Survey sequencing and comparative analysis of the elephant shark (Callorhinchus milii) genome.</title>
        <authorList>
            <person name="Venkatesh B."/>
            <person name="Kirkness E.F."/>
            <person name="Loh Y.H."/>
            <person name="Halpern A.L."/>
            <person name="Lee A.P."/>
            <person name="Johnson J."/>
            <person name="Dandona N."/>
            <person name="Viswanathan L.D."/>
            <person name="Tay A."/>
            <person name="Venter J.C."/>
            <person name="Strausberg R.L."/>
            <person name="Brenner S."/>
        </authorList>
    </citation>
    <scope>NUCLEOTIDE SEQUENCE [LARGE SCALE GENOMIC DNA]</scope>
</reference>
<dbReference type="PROSITE" id="PS50003">
    <property type="entry name" value="PH_DOMAIN"/>
    <property type="match status" value="1"/>
</dbReference>
<evidence type="ECO:0000259" key="10">
    <source>
        <dbReference type="PROSITE" id="PS50002"/>
    </source>
</evidence>
<dbReference type="PROSITE" id="PS50002">
    <property type="entry name" value="SH3"/>
    <property type="match status" value="1"/>
</dbReference>
<dbReference type="CTD" id="8935"/>
<keyword evidence="5" id="KW-0597">Phosphoprotein</keyword>
<evidence type="ECO:0000256" key="8">
    <source>
        <dbReference type="ARBA" id="ARBA00041593"/>
    </source>
</evidence>
<organism evidence="12 13">
    <name type="scientific">Callorhinchus milii</name>
    <name type="common">Ghost shark</name>
    <dbReference type="NCBI Taxonomy" id="7868"/>
    <lineage>
        <taxon>Eukaryota</taxon>
        <taxon>Metazoa</taxon>
        <taxon>Chordata</taxon>
        <taxon>Craniata</taxon>
        <taxon>Vertebrata</taxon>
        <taxon>Chondrichthyes</taxon>
        <taxon>Holocephali</taxon>
        <taxon>Chimaeriformes</taxon>
        <taxon>Callorhinchidae</taxon>
        <taxon>Callorhinchus</taxon>
    </lineage>
</organism>
<feature type="domain" description="PH" evidence="11">
    <location>
        <begin position="104"/>
        <end position="207"/>
    </location>
</feature>
<dbReference type="SMART" id="SM00326">
    <property type="entry name" value="SH3"/>
    <property type="match status" value="1"/>
</dbReference>
<reference evidence="13" key="3">
    <citation type="journal article" date="2014" name="Nature">
        <title>Elephant shark genome provides unique insights into gnathostome evolution.</title>
        <authorList>
            <consortium name="International Elephant Shark Genome Sequencing Consortium"/>
            <person name="Venkatesh B."/>
            <person name="Lee A.P."/>
            <person name="Ravi V."/>
            <person name="Maurya A.K."/>
            <person name="Lian M.M."/>
            <person name="Swann J.B."/>
            <person name="Ohta Y."/>
            <person name="Flajnik M.F."/>
            <person name="Sutoh Y."/>
            <person name="Kasahara M."/>
            <person name="Hoon S."/>
            <person name="Gangu V."/>
            <person name="Roy S.W."/>
            <person name="Irimia M."/>
            <person name="Korzh V."/>
            <person name="Kondrychyn I."/>
            <person name="Lim Z.W."/>
            <person name="Tay B.H."/>
            <person name="Tohari S."/>
            <person name="Kong K.W."/>
            <person name="Ho S."/>
            <person name="Lorente-Galdos B."/>
            <person name="Quilez J."/>
            <person name="Marques-Bonet T."/>
            <person name="Raney B.J."/>
            <person name="Ingham P.W."/>
            <person name="Tay A."/>
            <person name="Hillier L.W."/>
            <person name="Minx P."/>
            <person name="Boehm T."/>
            <person name="Wilson R.K."/>
            <person name="Brenner S."/>
            <person name="Warren W.C."/>
        </authorList>
    </citation>
    <scope>NUCLEOTIDE SEQUENCE [LARGE SCALE GENOMIC DNA]</scope>
</reference>
<dbReference type="GO" id="GO:0042113">
    <property type="term" value="P:B cell activation"/>
    <property type="evidence" value="ECO:0007669"/>
    <property type="project" value="UniProtKB-KW"/>
</dbReference>